<dbReference type="EMBL" id="FXBB01000037">
    <property type="protein sequence ID" value="SMG45224.1"/>
    <property type="molecule type" value="Genomic_DNA"/>
</dbReference>
<evidence type="ECO:0000256" key="4">
    <source>
        <dbReference type="ARBA" id="ARBA00022695"/>
    </source>
</evidence>
<evidence type="ECO:0000256" key="5">
    <source>
        <dbReference type="ARBA" id="ARBA00023163"/>
    </source>
</evidence>
<feature type="region of interest" description="Disordered" evidence="6">
    <location>
        <begin position="842"/>
        <end position="868"/>
    </location>
</feature>
<feature type="compositionally biased region" description="Basic and acidic residues" evidence="6">
    <location>
        <begin position="854"/>
        <end position="864"/>
    </location>
</feature>
<dbReference type="Gene3D" id="3.90.1100.10">
    <property type="match status" value="1"/>
</dbReference>
<dbReference type="InterPro" id="IPR006592">
    <property type="entry name" value="RNA_pol_N"/>
</dbReference>
<dbReference type="Proteomes" id="UP000193355">
    <property type="component" value="Unassembled WGS sequence"/>
</dbReference>
<keyword evidence="2" id="KW-0240">DNA-directed RNA polymerase</keyword>
<keyword evidence="3" id="KW-0808">Transferase</keyword>
<dbReference type="GO" id="GO:0003677">
    <property type="term" value="F:DNA binding"/>
    <property type="evidence" value="ECO:0007669"/>
    <property type="project" value="InterPro"/>
</dbReference>
<dbReference type="InterPro" id="IPR007081">
    <property type="entry name" value="RNA_pol_Rpb1_5"/>
</dbReference>
<evidence type="ECO:0000259" key="7">
    <source>
        <dbReference type="SMART" id="SM00663"/>
    </source>
</evidence>
<dbReference type="RefSeq" id="WP_159448333.1">
    <property type="nucleotide sequence ID" value="NZ_FXBB01000037.1"/>
</dbReference>
<keyword evidence="4" id="KW-0548">Nucleotidyltransferase</keyword>
<evidence type="ECO:0000256" key="3">
    <source>
        <dbReference type="ARBA" id="ARBA00022679"/>
    </source>
</evidence>
<dbReference type="Pfam" id="PF04998">
    <property type="entry name" value="RNA_pol_Rpb1_5"/>
    <property type="match status" value="1"/>
</dbReference>
<sequence>MRTEQMLNEINKTISSFSGNDSPASVSIKGKPVLSLDNTAWLLLLDVEIKRFAVRREVAWLIPISSKAAPLDDHRTDWGLAMVGRKREKKKDKRSYLTSLKKKHLPDLDNLEIYSPWWSNIEWAFSNFLDALKKVNGKDREKNERRALNLIAKLESYLNSFWTSRSVRSGLVKALPLNDSNSLRCLELERQVTMASKVQTNGRVRLPHVSHKFRLCPFHTPESEKIGLQLFMAATAHRGEDGKGVYPAEDGEERSLFSVAVGMVPYPHHSDGPRLMMGGKNLKQGEQSIEGGEPSLVPGYVEGARGEKLEALEGHLDEAGRFKPYLGSNALVAVMPWKGFTYEDGLVVSRSFAEKLKMEPKQQPTGKIYELEGEMLSQAGVKDFPELIERIERQVRGLAGEEKKTYTFDEPLPLPGVLAGERSHFYPWFAPGTLIGVSVKSVRDRKRKDSLKSKVEIVYEFDIVRPLRIGDKITGRNGNKGVVTKIEEDDSMPKVVLKGPDGGERLETVDLIISPCSIVGRKNLGQILEMGHGLALKARDWGLIDDEVKSDDLYRGEEWRNTVLPILKKLGLGGETDKGSGFPVRYSEENQEKEVRAFCGYQYISRLVHHVDKKLQARGTDGPSNGFIGQPTSGGAKAGQRLGEMENWAILSRGPLCSENGLNGHALDLLSSLRASGERLGDGQTRTMDALEKLLWLAGVDGTARSEETIPIKRVGSGEGTAPCLSSRIAHALIANSDNEEYFAKKYIKREEPGKTFNFPAPEEIDGLRKSPAVVTTIDQEASEVELKITEAIARCLENEAILGKVTQSWIDGAIKAMERALGLERGEESDHPILRAIRNMKIATKSNDSEDQQESRSSSDSKGKMPCSPMALSLLTARGKDGWGIPFMLDVLLRQETLGKCYKAFMEDVGKVPKDRKVANAVAYAVLTSLQKYHQTLSNCVKGKKGILRGHVLGHRTNHSGRAVIVSRPELALDEVRLPVQLAVELLKDHDGLEILGLKGKLKDLRKKAHSGDAAKVKEVAEAINKALEAKGPLWCILIRQPSLHRHSVQAFKWTVWEEQAMAIPSMVTEGFNADFDGDTMAVYLPQDPWIRDLSGFTLKATPGRIGDGKLMIASGLDLALGWSALDRETKKKYLGYCYPREDVEEKSKGYATPLGTLVNDMVKNDPDWWDNLGQLQRDICAASTGCCSFPPDELDALFVELEENRKEAHNLEDTEDYDPQKITQQELGELKAKYQKREKTTEDVISAWLETQSNSHLSRMVLSKAKGKPSDLRHMCGFIGLQDIYSKTPEKLVPVVGKEDMVAKGKKKPSQKKPDPILYKPLHESWIPGCFWTGLSDDELFVYSYASRDSMGDKKLATAQAGYLSRLLAEGLYDTLTESEDCKSEGRMEIYAQVVGEDKRRLSINYTFPEGHRLKPKGGYLWESPEIFPGDELGSALESVLLGRWCHRIGQKSDERIDLVDFDKLIAAEDLDRLKDISKTINVGQGPVLIASCASPITCAQSERGVCSRCVGADIGRVGDGPVPVDMPVGLNAAMGIGERGTQLAMKRFHDVGSGVEGDPIKNLRQILVTGTRLVSDDSGQQEDGTSPKKRRPRRALSERYRDLLGKVLTEPGSGDEERAHRFGELPQRLVLFELALRAPKGLSAWASDCEDRTLAAMAYERIDDIILKGGAEALSSLKSKVMFNKLWREEVCVCETEPGTKDRGKN</sequence>
<reference evidence="9" key="1">
    <citation type="submission" date="2017-04" db="EMBL/GenBank/DDBJ databases">
        <authorList>
            <person name="Varghese N."/>
            <person name="Submissions S."/>
        </authorList>
    </citation>
    <scope>NUCLEOTIDE SEQUENCE [LARGE SCALE GENOMIC DNA]</scope>
    <source>
        <strain evidence="9">USBA 82</strain>
    </source>
</reference>
<gene>
    <name evidence="8" type="ORF">SAMN06275492_13715</name>
</gene>
<dbReference type="InterPro" id="IPR007120">
    <property type="entry name" value="DNA-dir_RNAP_su2_dom"/>
</dbReference>
<evidence type="ECO:0000313" key="9">
    <source>
        <dbReference type="Proteomes" id="UP000193355"/>
    </source>
</evidence>
<accession>A0A1X7KV83</accession>
<dbReference type="STRING" id="561720.SAMN06275492_13715"/>
<dbReference type="OrthoDB" id="36132at2"/>
<keyword evidence="5" id="KW-0804">Transcription</keyword>
<evidence type="ECO:0000313" key="8">
    <source>
        <dbReference type="EMBL" id="SMG45224.1"/>
    </source>
</evidence>
<dbReference type="SMART" id="SM00663">
    <property type="entry name" value="RPOLA_N"/>
    <property type="match status" value="1"/>
</dbReference>
<name>A0A1X7KV83_9BACT</name>
<dbReference type="InterPro" id="IPR000722">
    <property type="entry name" value="RNA_pol_asu"/>
</dbReference>
<dbReference type="InterPro" id="IPR037033">
    <property type="entry name" value="DNA-dir_RNAP_su2_hyb_sf"/>
</dbReference>
<dbReference type="Gene3D" id="2.40.270.10">
    <property type="entry name" value="DNA-directed RNA polymerase, subunit 2, domain 6"/>
    <property type="match status" value="1"/>
</dbReference>
<dbReference type="Pfam" id="PF00623">
    <property type="entry name" value="RNA_pol_Rpb1_2"/>
    <property type="match status" value="1"/>
</dbReference>
<feature type="region of interest" description="Disordered" evidence="6">
    <location>
        <begin position="1577"/>
        <end position="1598"/>
    </location>
</feature>
<dbReference type="GO" id="GO:0006351">
    <property type="term" value="P:DNA-templated transcription"/>
    <property type="evidence" value="ECO:0007669"/>
    <property type="project" value="InterPro"/>
</dbReference>
<evidence type="ECO:0000256" key="1">
    <source>
        <dbReference type="ARBA" id="ARBA00012418"/>
    </source>
</evidence>
<keyword evidence="9" id="KW-1185">Reference proteome</keyword>
<dbReference type="GO" id="GO:0003899">
    <property type="term" value="F:DNA-directed RNA polymerase activity"/>
    <property type="evidence" value="ECO:0007669"/>
    <property type="project" value="UniProtKB-EC"/>
</dbReference>
<feature type="domain" description="RNA polymerase N-terminal" evidence="7">
    <location>
        <begin position="863"/>
        <end position="1128"/>
    </location>
</feature>
<dbReference type="InterPro" id="IPR045867">
    <property type="entry name" value="DNA-dir_RpoC_beta_prime"/>
</dbReference>
<protein>
    <recommendedName>
        <fullName evidence="1">DNA-directed RNA polymerase</fullName>
        <ecNumber evidence="1">2.7.7.6</ecNumber>
    </recommendedName>
</protein>
<dbReference type="InterPro" id="IPR007645">
    <property type="entry name" value="RNA_pol_Rpb2_3"/>
</dbReference>
<evidence type="ECO:0000256" key="2">
    <source>
        <dbReference type="ARBA" id="ARBA00022478"/>
    </source>
</evidence>
<dbReference type="Pfam" id="PF00562">
    <property type="entry name" value="RNA_pol_Rpb2_6"/>
    <property type="match status" value="1"/>
</dbReference>
<proteinExistence type="predicted"/>
<dbReference type="SUPFAM" id="SSF64484">
    <property type="entry name" value="beta and beta-prime subunits of DNA dependent RNA-polymerase"/>
    <property type="match status" value="2"/>
</dbReference>
<dbReference type="Gene3D" id="2.40.40.20">
    <property type="match status" value="1"/>
</dbReference>
<dbReference type="GO" id="GO:0000428">
    <property type="term" value="C:DNA-directed RNA polymerase complex"/>
    <property type="evidence" value="ECO:0007669"/>
    <property type="project" value="UniProtKB-KW"/>
</dbReference>
<dbReference type="EC" id="2.7.7.6" evidence="1"/>
<dbReference type="PANTHER" id="PTHR19376">
    <property type="entry name" value="DNA-DIRECTED RNA POLYMERASE"/>
    <property type="match status" value="1"/>
</dbReference>
<organism evidence="8 9">
    <name type="scientific">Dethiosulfovibrio salsuginis</name>
    <dbReference type="NCBI Taxonomy" id="561720"/>
    <lineage>
        <taxon>Bacteria</taxon>
        <taxon>Thermotogati</taxon>
        <taxon>Synergistota</taxon>
        <taxon>Synergistia</taxon>
        <taxon>Synergistales</taxon>
        <taxon>Dethiosulfovibrionaceae</taxon>
        <taxon>Dethiosulfovibrio</taxon>
    </lineage>
</organism>
<evidence type="ECO:0000256" key="6">
    <source>
        <dbReference type="SAM" id="MobiDB-lite"/>
    </source>
</evidence>
<dbReference type="Gene3D" id="6.10.250.2940">
    <property type="match status" value="1"/>
</dbReference>
<dbReference type="Pfam" id="PF04565">
    <property type="entry name" value="RNA_pol_Rpb2_3"/>
    <property type="match status" value="1"/>
</dbReference>